<dbReference type="KEGG" id="cnk:EG343_03440"/>
<dbReference type="Proteomes" id="UP000278288">
    <property type="component" value="Chromosome"/>
</dbReference>
<organism evidence="1 2">
    <name type="scientific">Chryseobacterium nakagawai</name>
    <dbReference type="NCBI Taxonomy" id="1241982"/>
    <lineage>
        <taxon>Bacteria</taxon>
        <taxon>Pseudomonadati</taxon>
        <taxon>Bacteroidota</taxon>
        <taxon>Flavobacteriia</taxon>
        <taxon>Flavobacteriales</taxon>
        <taxon>Weeksellaceae</taxon>
        <taxon>Chryseobacterium group</taxon>
        <taxon>Chryseobacterium</taxon>
    </lineage>
</organism>
<dbReference type="EMBL" id="CP033923">
    <property type="protein sequence ID" value="AZA89746.1"/>
    <property type="molecule type" value="Genomic_DNA"/>
</dbReference>
<gene>
    <name evidence="1" type="ORF">EG343_03440</name>
</gene>
<dbReference type="AlphaFoldDB" id="A0AAD0YM45"/>
<protein>
    <submittedName>
        <fullName evidence="1">Uncharacterized protein</fullName>
    </submittedName>
</protein>
<dbReference type="InterPro" id="IPR058074">
    <property type="entry name" value="Bacteriocin-like"/>
</dbReference>
<evidence type="ECO:0000313" key="1">
    <source>
        <dbReference type="EMBL" id="AZA89746.1"/>
    </source>
</evidence>
<dbReference type="RefSeq" id="WP_123856213.1">
    <property type="nucleotide sequence ID" value="NZ_CP033923.1"/>
</dbReference>
<dbReference type="NCBIfam" id="NF047798">
    <property type="entry name" value="leader_Chryseo"/>
    <property type="match status" value="1"/>
</dbReference>
<keyword evidence="2" id="KW-1185">Reference proteome</keyword>
<name>A0AAD0YM45_CHRNA</name>
<proteinExistence type="predicted"/>
<reference evidence="1 2" key="1">
    <citation type="submission" date="2018-11" db="EMBL/GenBank/DDBJ databases">
        <title>Proposal to divide the Flavobacteriaceae and reorganize its genera based on Amino Acid Identity values calculated from whole genome sequences.</title>
        <authorList>
            <person name="Nicholson A.C."/>
            <person name="Gulvik C.A."/>
            <person name="Whitney A.M."/>
            <person name="Humrighouse B.W."/>
            <person name="Bell M."/>
            <person name="Holmes B."/>
            <person name="Steigerwalt A.G."/>
            <person name="Villarma A."/>
            <person name="Sheth M."/>
            <person name="Batra D."/>
            <person name="Pryor J."/>
            <person name="Bernardet J.-F."/>
            <person name="Hugo C."/>
            <person name="Kampfer P."/>
            <person name="Newman J."/>
            <person name="McQuiston J.R."/>
        </authorList>
    </citation>
    <scope>NUCLEOTIDE SEQUENCE [LARGE SCALE GENOMIC DNA]</scope>
    <source>
        <strain evidence="1 2">G0041</strain>
    </source>
</reference>
<evidence type="ECO:0000313" key="2">
    <source>
        <dbReference type="Proteomes" id="UP000278288"/>
    </source>
</evidence>
<accession>A0AAD0YM45</accession>
<sequence>MKNVRKITRSEMKTLTGGIAKGMVRCKDPDTCILRWGWPTGSSSNCDEMAIICGDAPAVDPCDSSLCP</sequence>